<organism evidence="1 2">
    <name type="scientific">Bacillus safensis</name>
    <dbReference type="NCBI Taxonomy" id="561879"/>
    <lineage>
        <taxon>Bacteria</taxon>
        <taxon>Bacillati</taxon>
        <taxon>Bacillota</taxon>
        <taxon>Bacilli</taxon>
        <taxon>Bacillales</taxon>
        <taxon>Bacillaceae</taxon>
        <taxon>Bacillus</taxon>
    </lineage>
</organism>
<gene>
    <name evidence="1" type="ORF">BsIDN1_63300</name>
</gene>
<reference evidence="1 2" key="1">
    <citation type="submission" date="2019-12" db="EMBL/GenBank/DDBJ databases">
        <title>Full genome sequence of a Bacillus safensis strain isolated from commercially available natto in Indonesia.</title>
        <authorList>
            <person name="Yoshida M."/>
            <person name="Uomi M."/>
            <person name="Waturangi D."/>
            <person name="Ekaputri J.J."/>
            <person name="Setiamarga D.H.E."/>
        </authorList>
    </citation>
    <scope>NUCLEOTIDE SEQUENCE [LARGE SCALE GENOMIC DNA]</scope>
    <source>
        <strain evidence="1 2">IDN1</strain>
    </source>
</reference>
<dbReference type="Proteomes" id="UP000464658">
    <property type="component" value="Chromosome"/>
</dbReference>
<accession>A0A5S9MJ88</accession>
<name>A0A5S9MJ88_BACIA</name>
<protein>
    <submittedName>
        <fullName evidence="1">Uncharacterized protein</fullName>
    </submittedName>
</protein>
<evidence type="ECO:0000313" key="2">
    <source>
        <dbReference type="Proteomes" id="UP000464658"/>
    </source>
</evidence>
<dbReference type="AlphaFoldDB" id="A0A5S9MJ88"/>
<sequence length="68" mass="7779">MNGQSYTEMEFQQLFSEYEAGLIIAVQRTEGDQLLIDLQKSARFHTVPIQMGENCLHVSFIVSRDQVS</sequence>
<dbReference type="EMBL" id="AP021906">
    <property type="protein sequence ID" value="BBP92712.1"/>
    <property type="molecule type" value="Genomic_DNA"/>
</dbReference>
<proteinExistence type="predicted"/>
<evidence type="ECO:0000313" key="1">
    <source>
        <dbReference type="EMBL" id="BBP92712.1"/>
    </source>
</evidence>